<reference evidence="2 3" key="1">
    <citation type="submission" date="2020-07" db="EMBL/GenBank/DDBJ databases">
        <title>Sequencing the genomes of 1000 actinobacteria strains.</title>
        <authorList>
            <person name="Klenk H.-P."/>
        </authorList>
    </citation>
    <scope>NUCLEOTIDE SEQUENCE [LARGE SCALE GENOMIC DNA]</scope>
    <source>
        <strain evidence="2 3">DSM 26341</strain>
    </source>
</reference>
<keyword evidence="3" id="KW-1185">Reference proteome</keyword>
<dbReference type="RefSeq" id="WP_179427736.1">
    <property type="nucleotide sequence ID" value="NZ_JACBZP010000001.1"/>
</dbReference>
<dbReference type="AlphaFoldDB" id="A0A7Z0IHD3"/>
<feature type="domain" description="DUF2249" evidence="1">
    <location>
        <begin position="188"/>
        <end position="257"/>
    </location>
</feature>
<gene>
    <name evidence="2" type="ORF">BJY26_001945</name>
</gene>
<name>A0A7Z0IHD3_9MICO</name>
<evidence type="ECO:0000313" key="3">
    <source>
        <dbReference type="Proteomes" id="UP000539111"/>
    </source>
</evidence>
<evidence type="ECO:0000313" key="2">
    <source>
        <dbReference type="EMBL" id="NYI67639.1"/>
    </source>
</evidence>
<dbReference type="Proteomes" id="UP000539111">
    <property type="component" value="Unassembled WGS sequence"/>
</dbReference>
<evidence type="ECO:0000259" key="1">
    <source>
        <dbReference type="Pfam" id="PF10006"/>
    </source>
</evidence>
<accession>A0A7Z0IHD3</accession>
<organism evidence="2 3">
    <name type="scientific">Spelaeicoccus albus</name>
    <dbReference type="NCBI Taxonomy" id="1280376"/>
    <lineage>
        <taxon>Bacteria</taxon>
        <taxon>Bacillati</taxon>
        <taxon>Actinomycetota</taxon>
        <taxon>Actinomycetes</taxon>
        <taxon>Micrococcales</taxon>
        <taxon>Brevibacteriaceae</taxon>
        <taxon>Spelaeicoccus</taxon>
    </lineage>
</organism>
<protein>
    <submittedName>
        <fullName evidence="2">Uncharacterized protein (DUF2249 family)</fullName>
    </submittedName>
</protein>
<dbReference type="InterPro" id="IPR018720">
    <property type="entry name" value="DUF2249"/>
</dbReference>
<sequence length="260" mass="26528">MSSVVIASNEQDAGVGPRLVERHAELAGGLSVRIDAVIRAAEAGDAADLAGLAEYVRLIGAHLDSAESSTIAVASTLPDVAPVAATMTENLAAARTSIAELTAATSAVRAAAAGGNLLSTFSTHVSLADEYLMPALASAPTVSLADVVGSAPELLGEGADQAANEAAGTEPDGHVCACGVVDGPELPELDARSIPHAIRHSTIFGALDAVKPGDGMILVAPHDPLPLLDQLEARAPGQFAIDYIERGPEAWRLQFVRIHD</sequence>
<dbReference type="Pfam" id="PF10006">
    <property type="entry name" value="DUF2249"/>
    <property type="match status" value="1"/>
</dbReference>
<dbReference type="EMBL" id="JACBZP010000001">
    <property type="protein sequence ID" value="NYI67639.1"/>
    <property type="molecule type" value="Genomic_DNA"/>
</dbReference>
<proteinExistence type="predicted"/>
<comment type="caution">
    <text evidence="2">The sequence shown here is derived from an EMBL/GenBank/DDBJ whole genome shotgun (WGS) entry which is preliminary data.</text>
</comment>